<dbReference type="Pfam" id="PF03958">
    <property type="entry name" value="Secretin_N"/>
    <property type="match status" value="3"/>
</dbReference>
<dbReference type="Gene3D" id="3.55.50.30">
    <property type="match status" value="1"/>
</dbReference>
<feature type="region of interest" description="Disordered" evidence="10">
    <location>
        <begin position="754"/>
        <end position="776"/>
    </location>
</feature>
<evidence type="ECO:0000259" key="13">
    <source>
        <dbReference type="Pfam" id="PF03958"/>
    </source>
</evidence>
<keyword evidence="4" id="KW-1134">Transmembrane beta strand</keyword>
<evidence type="ECO:0000256" key="9">
    <source>
        <dbReference type="RuleBase" id="RU004004"/>
    </source>
</evidence>
<dbReference type="NCBIfam" id="TIGR02517">
    <property type="entry name" value="type_II_gspD"/>
    <property type="match status" value="1"/>
</dbReference>
<protein>
    <submittedName>
        <fullName evidence="14">Type II secretion system secretin GspD</fullName>
    </submittedName>
</protein>
<dbReference type="PANTHER" id="PTHR30332:SF25">
    <property type="entry name" value="SECRETIN XPSD"/>
    <property type="match status" value="1"/>
</dbReference>
<comment type="similarity">
    <text evidence="2">Belongs to the bacterial secretin family. GSP D subfamily.</text>
</comment>
<dbReference type="InterPro" id="IPR004846">
    <property type="entry name" value="T2SS/T3SS_dom"/>
</dbReference>
<evidence type="ECO:0000313" key="14">
    <source>
        <dbReference type="EMBL" id="MFC7407859.1"/>
    </source>
</evidence>
<dbReference type="Proteomes" id="UP001596501">
    <property type="component" value="Unassembled WGS sequence"/>
</dbReference>
<evidence type="ECO:0000256" key="6">
    <source>
        <dbReference type="ARBA" id="ARBA00022927"/>
    </source>
</evidence>
<reference evidence="15" key="1">
    <citation type="journal article" date="2019" name="Int. J. Syst. Evol. Microbiol.">
        <title>The Global Catalogue of Microorganisms (GCM) 10K type strain sequencing project: providing services to taxonomists for standard genome sequencing and annotation.</title>
        <authorList>
            <consortium name="The Broad Institute Genomics Platform"/>
            <consortium name="The Broad Institute Genome Sequencing Center for Infectious Disease"/>
            <person name="Wu L."/>
            <person name="Ma J."/>
        </authorList>
    </citation>
    <scope>NUCLEOTIDE SEQUENCE [LARGE SCALE GENOMIC DNA]</scope>
    <source>
        <strain evidence="15">CGMCC 1.12371</strain>
    </source>
</reference>
<feature type="region of interest" description="Disordered" evidence="10">
    <location>
        <begin position="48"/>
        <end position="96"/>
    </location>
</feature>
<dbReference type="EMBL" id="JBHTCA010000002">
    <property type="protein sequence ID" value="MFC7407859.1"/>
    <property type="molecule type" value="Genomic_DNA"/>
</dbReference>
<comment type="caution">
    <text evidence="14">The sequence shown here is derived from an EMBL/GenBank/DDBJ whole genome shotgun (WGS) entry which is preliminary data.</text>
</comment>
<comment type="subcellular location">
    <subcellularLocation>
        <location evidence="1 9">Cell outer membrane</location>
    </subcellularLocation>
</comment>
<dbReference type="RefSeq" id="WP_382219718.1">
    <property type="nucleotide sequence ID" value="NZ_JBHTCA010000002.1"/>
</dbReference>
<keyword evidence="6" id="KW-0653">Protein transport</keyword>
<keyword evidence="3 9" id="KW-0813">Transport</keyword>
<dbReference type="InterPro" id="IPR050810">
    <property type="entry name" value="Bact_Secretion_Sys_Channel"/>
</dbReference>
<dbReference type="InterPro" id="IPR013356">
    <property type="entry name" value="T2SS_GspD"/>
</dbReference>
<dbReference type="InterPro" id="IPR005644">
    <property type="entry name" value="NolW-like"/>
</dbReference>
<evidence type="ECO:0000256" key="11">
    <source>
        <dbReference type="SAM" id="SignalP"/>
    </source>
</evidence>
<feature type="domain" description="NolW-like" evidence="13">
    <location>
        <begin position="265"/>
        <end position="331"/>
    </location>
</feature>
<evidence type="ECO:0000256" key="1">
    <source>
        <dbReference type="ARBA" id="ARBA00004442"/>
    </source>
</evidence>
<evidence type="ECO:0000259" key="12">
    <source>
        <dbReference type="Pfam" id="PF00263"/>
    </source>
</evidence>
<keyword evidence="5 11" id="KW-0732">Signal</keyword>
<proteinExistence type="inferred from homology"/>
<feature type="domain" description="Type II/III secretion system secretin-like" evidence="12">
    <location>
        <begin position="569"/>
        <end position="730"/>
    </location>
</feature>
<feature type="domain" description="NolW-like" evidence="13">
    <location>
        <begin position="338"/>
        <end position="496"/>
    </location>
</feature>
<evidence type="ECO:0000256" key="3">
    <source>
        <dbReference type="ARBA" id="ARBA00022448"/>
    </source>
</evidence>
<keyword evidence="4" id="KW-0812">Transmembrane</keyword>
<accession>A0ABW2QEI5</accession>
<keyword evidence="7" id="KW-0472">Membrane</keyword>
<name>A0ABW2QEI5_9BURK</name>
<evidence type="ECO:0000256" key="5">
    <source>
        <dbReference type="ARBA" id="ARBA00022729"/>
    </source>
</evidence>
<keyword evidence="15" id="KW-1185">Reference proteome</keyword>
<sequence>MKTPSFKPHRLSLLLTVALVGCASPQRPTSLLQLGNTPTAITASGAAAAPSTSLGNSEGATTAVAAEGSPPPPDSTRRQRIYPGNDQTVNLAPRAPTSVGGQKISLNFDRAPLSDVVQSIVGDILKKPYSLSGDLPGDVTLRTTSPVAQADVGAILEALLSARGLGMVTDAQGTVHIGPNDALKGIPSRPGQTIGRGLSVVPLQHIGAREMADILKPLMAPDALVRVDTLRNLLVVQGTQTQIQSWLDLVHTFDVNALAGMSFGIFALENAEVNEIAKALELLAARGDSPIEGGMRVLPVERLNSLLVIAPRKQMLDTVKTWIDRLDQAPDSALQPQVHVYAVQHGSATQMANVLGALFGSKTAAANNNARGALAPGLGGASASSTRATTPAASTTASGASGTAGTTAAAGTANRSGTSTGATGSTGLSPATSLGASSQATLAAAATSQQASAIDLEGDVRIVADDTTNSLLVHASRRAYRRIESAIRQMDIAPSQVLIEASIIEVSLTDKLQYGLQWYFNDSLGGRLSGSTGTGSLSRGTTSALSRVLPGFNYTITDAAGSVRAVLSALASETGLKVVSSPSLLALDRQAAEIRVGNQQPILSSTTTTDGGNVTQAVTYKDTGVLLRVVPRINSNGLVTLDIAQEVTDVGGIDTATGQRSFLQRSLQSRIAIPSGQTAVLGGLIRDNTSNNQSGLPGLSKIPGIGALFGATEKSIDRTELLVVLTPRVLENARQLTDISDEIRARLLSNPPLSAPGLLSGRNSDVPAEAPEPRLK</sequence>
<feature type="signal peptide" evidence="11">
    <location>
        <begin position="1"/>
        <end position="23"/>
    </location>
</feature>
<organism evidence="14 15">
    <name type="scientific">Hydrogenophaga atypica</name>
    <dbReference type="NCBI Taxonomy" id="249409"/>
    <lineage>
        <taxon>Bacteria</taxon>
        <taxon>Pseudomonadati</taxon>
        <taxon>Pseudomonadota</taxon>
        <taxon>Betaproteobacteria</taxon>
        <taxon>Burkholderiales</taxon>
        <taxon>Comamonadaceae</taxon>
        <taxon>Hydrogenophaga</taxon>
    </lineage>
</organism>
<evidence type="ECO:0000256" key="8">
    <source>
        <dbReference type="ARBA" id="ARBA00023237"/>
    </source>
</evidence>
<evidence type="ECO:0000256" key="10">
    <source>
        <dbReference type="SAM" id="MobiDB-lite"/>
    </source>
</evidence>
<gene>
    <name evidence="14" type="primary">gspD</name>
    <name evidence="14" type="ORF">ACFQPB_03180</name>
</gene>
<feature type="chain" id="PRO_5045339173" evidence="11">
    <location>
        <begin position="24"/>
        <end position="776"/>
    </location>
</feature>
<dbReference type="PRINTS" id="PR00811">
    <property type="entry name" value="BCTERIALGSPD"/>
</dbReference>
<evidence type="ECO:0000256" key="4">
    <source>
        <dbReference type="ARBA" id="ARBA00022452"/>
    </source>
</evidence>
<dbReference type="InterPro" id="IPR001775">
    <property type="entry name" value="GspD/PilQ"/>
</dbReference>
<dbReference type="PROSITE" id="PS51257">
    <property type="entry name" value="PROKAR_LIPOPROTEIN"/>
    <property type="match status" value="1"/>
</dbReference>
<keyword evidence="8" id="KW-0998">Cell outer membrane</keyword>
<evidence type="ECO:0000256" key="7">
    <source>
        <dbReference type="ARBA" id="ARBA00023136"/>
    </source>
</evidence>
<feature type="region of interest" description="Disordered" evidence="10">
    <location>
        <begin position="377"/>
        <end position="430"/>
    </location>
</feature>
<dbReference type="Gene3D" id="3.30.1370.120">
    <property type="match status" value="3"/>
</dbReference>
<dbReference type="InterPro" id="IPR038591">
    <property type="entry name" value="NolW-like_sf"/>
</dbReference>
<feature type="domain" description="NolW-like" evidence="13">
    <location>
        <begin position="200"/>
        <end position="256"/>
    </location>
</feature>
<evidence type="ECO:0000313" key="15">
    <source>
        <dbReference type="Proteomes" id="UP001596501"/>
    </source>
</evidence>
<dbReference type="Pfam" id="PF00263">
    <property type="entry name" value="Secretin"/>
    <property type="match status" value="1"/>
</dbReference>
<evidence type="ECO:0000256" key="2">
    <source>
        <dbReference type="ARBA" id="ARBA00006980"/>
    </source>
</evidence>
<dbReference type="PANTHER" id="PTHR30332">
    <property type="entry name" value="PROBABLE GENERAL SECRETION PATHWAY PROTEIN D"/>
    <property type="match status" value="1"/>
</dbReference>